<dbReference type="ExpressionAtlas" id="I2HAA3">
    <property type="expression patterns" value="baseline"/>
</dbReference>
<proteinExistence type="predicted"/>
<dbReference type="RefSeq" id="NP_001368130.1">
    <property type="nucleotide sequence ID" value="NM_001380759.1"/>
</dbReference>
<dbReference type="KEGG" id="cel:CELE_C06H2.7"/>
<dbReference type="OrthoDB" id="5869576at2759"/>
<evidence type="ECO:0000313" key="3">
    <source>
        <dbReference type="WormBase" id="C06H2.7b"/>
    </source>
</evidence>
<dbReference type="CTD" id="3565909"/>
<dbReference type="OMA" id="ECINEWR"/>
<dbReference type="eggNOG" id="ENOG502TG86">
    <property type="taxonomic scope" value="Eukaryota"/>
</dbReference>
<dbReference type="WormBase" id="C06H2.7b">
    <property type="protein sequence ID" value="CE47521"/>
    <property type="gene ID" value="WBGene00007391"/>
</dbReference>
<gene>
    <name evidence="1 3" type="ORF">C06H2.7</name>
    <name evidence="1" type="ORF">CELE_C06H2.7</name>
</gene>
<dbReference type="InParanoid" id="I2HAA3"/>
<dbReference type="AGR" id="WB:WBGene00007391"/>
<name>I2HAA3_CAEEL</name>
<protein>
    <submittedName>
        <fullName evidence="1">F-box domain-containing protein</fullName>
    </submittedName>
</protein>
<dbReference type="Bgee" id="WBGene00007391">
    <property type="expression patterns" value="Expressed in embryo and 2 other cell types or tissues"/>
</dbReference>
<evidence type="ECO:0000313" key="2">
    <source>
        <dbReference type="Proteomes" id="UP000001940"/>
    </source>
</evidence>
<dbReference type="PaxDb" id="6239-C06H2.7b"/>
<dbReference type="Proteomes" id="UP000001940">
    <property type="component" value="Chromosome V"/>
</dbReference>
<dbReference type="GeneID" id="3565909"/>
<dbReference type="AlphaFoldDB" id="I2HAA3"/>
<accession>I2HAA3</accession>
<dbReference type="FunCoup" id="I2HAA3">
    <property type="interactions" value="317"/>
</dbReference>
<sequence>MPVRRLYSCFVFTVSDWFHSFETPVIMCWFLPFFRMFFTKLEKLDNEDFYVYANKIKFGFSEKSNGIQLPPIERPSKFDKVPVEVIAKIASTLSHNDLANLRQASKGMNSVYIQFRNQLKGPEVHVFLNIENGTKIVTTYRGHRQWRGEARPLTIEKRNSVLRNSDVTLTLRFGENMITKDTTAEILKIFNKSNIQRVQLRAETVSQQTKDLINSLECMNVELNIGKFDEMVATVNNIKDLRIRQQLLFFQLITIFRLNIARINASVTAASLPLIVECINEWRASRREIHGWFFKVPLVDIVRDWNEAEIDWRRTITQRIDGTSRLLMNRRTEPLETGNLTSYQTVSWILA</sequence>
<reference evidence="1 2" key="1">
    <citation type="journal article" date="1998" name="Science">
        <title>Genome sequence of the nematode C. elegans: a platform for investigating biology.</title>
        <authorList>
            <consortium name="The C. elegans sequencing consortium"/>
            <person name="Sulson J.E."/>
            <person name="Waterston R."/>
        </authorList>
    </citation>
    <scope>NUCLEOTIDE SEQUENCE [LARGE SCALE GENOMIC DNA]</scope>
    <source>
        <strain evidence="1 2">Bristol N2</strain>
    </source>
</reference>
<keyword evidence="2" id="KW-1185">Reference proteome</keyword>
<dbReference type="EMBL" id="BX284605">
    <property type="protein sequence ID" value="CCH63810.1"/>
    <property type="molecule type" value="Genomic_DNA"/>
</dbReference>
<dbReference type="CDD" id="cd09917">
    <property type="entry name" value="F-box_SF"/>
    <property type="match status" value="1"/>
</dbReference>
<dbReference type="HOGENOM" id="CLU_790473_0_0_1"/>
<evidence type="ECO:0000313" key="1">
    <source>
        <dbReference type="EMBL" id="CCH63810.1"/>
    </source>
</evidence>
<organism evidence="1 2">
    <name type="scientific">Caenorhabditis elegans</name>
    <dbReference type="NCBI Taxonomy" id="6239"/>
    <lineage>
        <taxon>Eukaryota</taxon>
        <taxon>Metazoa</taxon>
        <taxon>Ecdysozoa</taxon>
        <taxon>Nematoda</taxon>
        <taxon>Chromadorea</taxon>
        <taxon>Rhabditida</taxon>
        <taxon>Rhabditina</taxon>
        <taxon>Rhabditomorpha</taxon>
        <taxon>Rhabditoidea</taxon>
        <taxon>Rhabditidae</taxon>
        <taxon>Peloderinae</taxon>
        <taxon>Caenorhabditis</taxon>
    </lineage>
</organism>